<dbReference type="GO" id="GO:0006281">
    <property type="term" value="P:DNA repair"/>
    <property type="evidence" value="ECO:0007669"/>
    <property type="project" value="TreeGrafter"/>
</dbReference>
<accession>A0AA87Q0V4</accession>
<dbReference type="RefSeq" id="WP_198929337.1">
    <property type="nucleotide sequence ID" value="NZ_BAYX01000001.1"/>
</dbReference>
<dbReference type="NCBIfam" id="TIGR01549">
    <property type="entry name" value="HAD-SF-IA-v1"/>
    <property type="match status" value="1"/>
</dbReference>
<dbReference type="InterPro" id="IPR050155">
    <property type="entry name" value="HAD-like_hydrolase_sf"/>
</dbReference>
<comment type="pathway">
    <text evidence="2">Organic acid metabolism; glycolate biosynthesis; glycolate from 2-phosphoglycolate: step 1/1.</text>
</comment>
<dbReference type="PANTHER" id="PTHR43434">
    <property type="entry name" value="PHOSPHOGLYCOLATE PHOSPHATASE"/>
    <property type="match status" value="1"/>
</dbReference>
<protein>
    <recommendedName>
        <fullName evidence="4">phosphoglycolate phosphatase</fullName>
        <ecNumber evidence="4">3.1.3.18</ecNumber>
    </recommendedName>
</protein>
<dbReference type="SFLD" id="SFLDS00003">
    <property type="entry name" value="Haloacid_Dehalogenase"/>
    <property type="match status" value="1"/>
</dbReference>
<proteinExistence type="inferred from homology"/>
<comment type="similarity">
    <text evidence="3">Belongs to the HAD-like hydrolase superfamily. CbbY/CbbZ/Gph/YieH family.</text>
</comment>
<dbReference type="InterPro" id="IPR023214">
    <property type="entry name" value="HAD_sf"/>
</dbReference>
<sequence length="215" mass="23403">MPIKAVFFDVGETLVDETRQWFSWADWLGVSRLSFCAAFGAVIERGEHHRRVFDAFVPDFDLKQAEASRAASGQGYTIEPRDLYPDALAALHELRGAGYRVGIAGNQPEEAEGALKACGVEADYIASSARWGVEKPSPAFFARVIEIAGCRPSEIAYVGDRLDNDILPARRAGMCAVFLVRGPWGFIHARRLEAGQATITIHSPIGLSKALASLP</sequence>
<dbReference type="Proteomes" id="UP000026941">
    <property type="component" value="Unassembled WGS sequence"/>
</dbReference>
<comment type="caution">
    <text evidence="5">The sequence shown here is derived from an EMBL/GenBank/DDBJ whole genome shotgun (WGS) entry which is preliminary data.</text>
</comment>
<dbReference type="InterPro" id="IPR036412">
    <property type="entry name" value="HAD-like_sf"/>
</dbReference>
<evidence type="ECO:0000313" key="6">
    <source>
        <dbReference type="Proteomes" id="UP000026941"/>
    </source>
</evidence>
<dbReference type="EMBL" id="BAYX01000001">
    <property type="protein sequence ID" value="GAJ91145.1"/>
    <property type="molecule type" value="Genomic_DNA"/>
</dbReference>
<organism evidence="5 6">
    <name type="scientific">Rhizobium rhizogenes NBRC 13257</name>
    <dbReference type="NCBI Taxonomy" id="1220581"/>
    <lineage>
        <taxon>Bacteria</taxon>
        <taxon>Pseudomonadati</taxon>
        <taxon>Pseudomonadota</taxon>
        <taxon>Alphaproteobacteria</taxon>
        <taxon>Hyphomicrobiales</taxon>
        <taxon>Rhizobiaceae</taxon>
        <taxon>Rhizobium/Agrobacterium group</taxon>
        <taxon>Rhizobium</taxon>
    </lineage>
</organism>
<reference evidence="5 6" key="1">
    <citation type="submission" date="2014-05" db="EMBL/GenBank/DDBJ databases">
        <title>Whole genome shotgun sequence of Rhizobium rhizogenes NBRC 13257.</title>
        <authorList>
            <person name="Katano-Makiyama Y."/>
            <person name="Hosoyama A."/>
            <person name="Hashimoto M."/>
            <person name="Hosoyama Y."/>
            <person name="Noguchi M."/>
            <person name="Tsuchikane K."/>
            <person name="Kimura A."/>
            <person name="Ohji S."/>
            <person name="Ichikawa N."/>
            <person name="Yamazoe A."/>
            <person name="Fujita N."/>
        </authorList>
    </citation>
    <scope>NUCLEOTIDE SEQUENCE [LARGE SCALE GENOMIC DNA]</scope>
    <source>
        <strain evidence="5 6">NBRC 13257</strain>
    </source>
</reference>
<evidence type="ECO:0000256" key="3">
    <source>
        <dbReference type="ARBA" id="ARBA00006171"/>
    </source>
</evidence>
<dbReference type="GO" id="GO:0008967">
    <property type="term" value="F:phosphoglycolate phosphatase activity"/>
    <property type="evidence" value="ECO:0007669"/>
    <property type="project" value="UniProtKB-EC"/>
</dbReference>
<dbReference type="GO" id="GO:0005829">
    <property type="term" value="C:cytosol"/>
    <property type="evidence" value="ECO:0007669"/>
    <property type="project" value="TreeGrafter"/>
</dbReference>
<dbReference type="GeneID" id="86848666"/>
<evidence type="ECO:0000256" key="1">
    <source>
        <dbReference type="ARBA" id="ARBA00000830"/>
    </source>
</evidence>
<dbReference type="Gene3D" id="3.40.50.1000">
    <property type="entry name" value="HAD superfamily/HAD-like"/>
    <property type="match status" value="1"/>
</dbReference>
<dbReference type="SUPFAM" id="SSF56784">
    <property type="entry name" value="HAD-like"/>
    <property type="match status" value="1"/>
</dbReference>
<dbReference type="EC" id="3.1.3.18" evidence="4"/>
<dbReference type="AlphaFoldDB" id="A0AA87Q0V4"/>
<gene>
    <name evidence="5" type="ORF">RRH01S_01_06180</name>
</gene>
<evidence type="ECO:0000256" key="4">
    <source>
        <dbReference type="ARBA" id="ARBA00013078"/>
    </source>
</evidence>
<name>A0AA87Q0V4_RHIRH</name>
<evidence type="ECO:0000313" key="5">
    <source>
        <dbReference type="EMBL" id="GAJ91145.1"/>
    </source>
</evidence>
<comment type="catalytic activity">
    <reaction evidence="1">
        <text>2-phosphoglycolate + H2O = glycolate + phosphate</text>
        <dbReference type="Rhea" id="RHEA:14369"/>
        <dbReference type="ChEBI" id="CHEBI:15377"/>
        <dbReference type="ChEBI" id="CHEBI:29805"/>
        <dbReference type="ChEBI" id="CHEBI:43474"/>
        <dbReference type="ChEBI" id="CHEBI:58033"/>
        <dbReference type="EC" id="3.1.3.18"/>
    </reaction>
</comment>
<dbReference type="InterPro" id="IPR006439">
    <property type="entry name" value="HAD-SF_hydro_IA"/>
</dbReference>
<evidence type="ECO:0000256" key="2">
    <source>
        <dbReference type="ARBA" id="ARBA00004818"/>
    </source>
</evidence>
<dbReference type="PANTHER" id="PTHR43434:SF1">
    <property type="entry name" value="PHOSPHOGLYCOLATE PHOSPHATASE"/>
    <property type="match status" value="1"/>
</dbReference>
<dbReference type="Pfam" id="PF00702">
    <property type="entry name" value="Hydrolase"/>
    <property type="match status" value="1"/>
</dbReference>
<dbReference type="SFLD" id="SFLDG01129">
    <property type="entry name" value="C1.5:_HAD__Beta-PGM__Phosphata"/>
    <property type="match status" value="1"/>
</dbReference>